<evidence type="ECO:0000313" key="12">
    <source>
        <dbReference type="EMBL" id="KAH1179519.1"/>
    </source>
</evidence>
<evidence type="ECO:0000256" key="3">
    <source>
        <dbReference type="ARBA" id="ARBA00022692"/>
    </source>
</evidence>
<keyword evidence="5" id="KW-0297">G-protein coupled receptor</keyword>
<name>A0A9D4B3U2_9SAUR</name>
<dbReference type="SUPFAM" id="SSF81321">
    <property type="entry name" value="Family A G protein-coupled receptor-like"/>
    <property type="match status" value="1"/>
</dbReference>
<keyword evidence="8" id="KW-0325">Glycoprotein</keyword>
<feature type="transmembrane region" description="Helical" evidence="10">
    <location>
        <begin position="279"/>
        <end position="302"/>
    </location>
</feature>
<dbReference type="Gene3D" id="1.20.1070.10">
    <property type="entry name" value="Rhodopsin 7-helix transmembrane proteins"/>
    <property type="match status" value="1"/>
</dbReference>
<comment type="caution">
    <text evidence="12">The sequence shown here is derived from an EMBL/GenBank/DDBJ whole genome shotgun (WGS) entry which is preliminary data.</text>
</comment>
<keyword evidence="9" id="KW-0807">Transducer</keyword>
<feature type="domain" description="G-protein coupled receptors family 1 profile" evidence="11">
    <location>
        <begin position="21"/>
        <end position="331"/>
    </location>
</feature>
<feature type="transmembrane region" description="Helical" evidence="10">
    <location>
        <begin position="43"/>
        <end position="64"/>
    </location>
</feature>
<keyword evidence="3 10" id="KW-0812">Transmembrane</keyword>
<dbReference type="Proteomes" id="UP000827986">
    <property type="component" value="Unassembled WGS sequence"/>
</dbReference>
<feature type="transmembrane region" description="Helical" evidence="10">
    <location>
        <begin position="135"/>
        <end position="155"/>
    </location>
</feature>
<dbReference type="GO" id="GO:0005886">
    <property type="term" value="C:plasma membrane"/>
    <property type="evidence" value="ECO:0007669"/>
    <property type="project" value="UniProtKB-SubCell"/>
</dbReference>
<feature type="transmembrane region" description="Helical" evidence="10">
    <location>
        <begin position="12"/>
        <end position="31"/>
    </location>
</feature>
<evidence type="ECO:0000256" key="10">
    <source>
        <dbReference type="SAM" id="Phobius"/>
    </source>
</evidence>
<sequence length="367" mass="40178">MDLSLGFVVLEGLLALAVVGTNLLVCAALCLHRELRSVTNCLVACLALADLGVGALAIPFSMVLSLELTLCFYTCLFLACFPLVTTQFSVLLLLLIALNAHLKIRLPSRQERRGPLGQGLPGVGAYAVHVRKGRVLGAVGLCWLLSLLIGLSPMMGWNRLGRYVEGNRTLAASFAAERVPVVLIAREQPYGGFLSKVYPGARAAPPYSQLHDDHLGRCSFTSVFTPEYLVYFVFFACTLLPLGALLGIYADLFRLVRGHFLAQPLRAARRGELHMARTLLLLLGIFCLCWIPLHVIYCVRLLCPGCRSYAALDRLAVLLSHLNSLANPLVYAMRKKDFGRALRSVLLRYVPCCSGAKVQPQGRSGRR</sequence>
<evidence type="ECO:0000313" key="13">
    <source>
        <dbReference type="Proteomes" id="UP000827986"/>
    </source>
</evidence>
<feature type="transmembrane region" description="Helical" evidence="10">
    <location>
        <begin position="229"/>
        <end position="250"/>
    </location>
</feature>
<keyword evidence="13" id="KW-1185">Reference proteome</keyword>
<keyword evidence="2" id="KW-1003">Cell membrane</keyword>
<dbReference type="AlphaFoldDB" id="A0A9D4B3U2"/>
<dbReference type="GO" id="GO:0004930">
    <property type="term" value="F:G protein-coupled receptor activity"/>
    <property type="evidence" value="ECO:0007669"/>
    <property type="project" value="UniProtKB-KW"/>
</dbReference>
<keyword evidence="6 10" id="KW-0472">Membrane</keyword>
<evidence type="ECO:0000256" key="6">
    <source>
        <dbReference type="ARBA" id="ARBA00023136"/>
    </source>
</evidence>
<dbReference type="Pfam" id="PF00001">
    <property type="entry name" value="7tm_1"/>
    <property type="match status" value="2"/>
</dbReference>
<evidence type="ECO:0000259" key="11">
    <source>
        <dbReference type="PROSITE" id="PS50262"/>
    </source>
</evidence>
<keyword evidence="7" id="KW-0675">Receptor</keyword>
<reference evidence="12" key="1">
    <citation type="submission" date="2021-09" db="EMBL/GenBank/DDBJ databases">
        <title>The genome of Mauremys mutica provides insights into the evolution of semi-aquatic lifestyle.</title>
        <authorList>
            <person name="Gong S."/>
            <person name="Gao Y."/>
        </authorList>
    </citation>
    <scope>NUCLEOTIDE SEQUENCE</scope>
    <source>
        <strain evidence="12">MM-2020</strain>
        <tissue evidence="12">Muscle</tissue>
    </source>
</reference>
<protein>
    <recommendedName>
        <fullName evidence="11">G-protein coupled receptors family 1 profile domain-containing protein</fullName>
    </recommendedName>
</protein>
<comment type="subcellular location">
    <subcellularLocation>
        <location evidence="1">Cell membrane</location>
        <topology evidence="1">Multi-pass membrane protein</topology>
    </subcellularLocation>
</comment>
<dbReference type="PANTHER" id="PTHR24246:SF27">
    <property type="entry name" value="ADENOSINE RECEPTOR, ISOFORM A"/>
    <property type="match status" value="1"/>
</dbReference>
<accession>A0A9D4B3U2</accession>
<proteinExistence type="predicted"/>
<dbReference type="EMBL" id="JAHDVG010000471">
    <property type="protein sequence ID" value="KAH1179519.1"/>
    <property type="molecule type" value="Genomic_DNA"/>
</dbReference>
<feature type="transmembrane region" description="Helical" evidence="10">
    <location>
        <begin position="76"/>
        <end position="102"/>
    </location>
</feature>
<evidence type="ECO:0000256" key="1">
    <source>
        <dbReference type="ARBA" id="ARBA00004651"/>
    </source>
</evidence>
<dbReference type="PROSITE" id="PS50262">
    <property type="entry name" value="G_PROTEIN_RECEP_F1_2"/>
    <property type="match status" value="1"/>
</dbReference>
<evidence type="ECO:0000256" key="5">
    <source>
        <dbReference type="ARBA" id="ARBA00023040"/>
    </source>
</evidence>
<evidence type="ECO:0000256" key="7">
    <source>
        <dbReference type="ARBA" id="ARBA00023170"/>
    </source>
</evidence>
<evidence type="ECO:0000256" key="4">
    <source>
        <dbReference type="ARBA" id="ARBA00022989"/>
    </source>
</evidence>
<evidence type="ECO:0000256" key="2">
    <source>
        <dbReference type="ARBA" id="ARBA00022475"/>
    </source>
</evidence>
<feature type="transmembrane region" description="Helical" evidence="10">
    <location>
        <begin position="314"/>
        <end position="333"/>
    </location>
</feature>
<gene>
    <name evidence="12" type="ORF">KIL84_005569</name>
</gene>
<evidence type="ECO:0000256" key="9">
    <source>
        <dbReference type="ARBA" id="ARBA00023224"/>
    </source>
</evidence>
<organism evidence="12 13">
    <name type="scientific">Mauremys mutica</name>
    <name type="common">yellowpond turtle</name>
    <dbReference type="NCBI Taxonomy" id="74926"/>
    <lineage>
        <taxon>Eukaryota</taxon>
        <taxon>Metazoa</taxon>
        <taxon>Chordata</taxon>
        <taxon>Craniata</taxon>
        <taxon>Vertebrata</taxon>
        <taxon>Euteleostomi</taxon>
        <taxon>Archelosauria</taxon>
        <taxon>Testudinata</taxon>
        <taxon>Testudines</taxon>
        <taxon>Cryptodira</taxon>
        <taxon>Durocryptodira</taxon>
        <taxon>Testudinoidea</taxon>
        <taxon>Geoemydidae</taxon>
        <taxon>Geoemydinae</taxon>
        <taxon>Mauremys</taxon>
    </lineage>
</organism>
<dbReference type="InterPro" id="IPR000276">
    <property type="entry name" value="GPCR_Rhodpsn"/>
</dbReference>
<dbReference type="InterPro" id="IPR017452">
    <property type="entry name" value="GPCR_Rhodpsn_7TM"/>
</dbReference>
<keyword evidence="4 10" id="KW-1133">Transmembrane helix</keyword>
<evidence type="ECO:0000256" key="8">
    <source>
        <dbReference type="ARBA" id="ARBA00023180"/>
    </source>
</evidence>
<dbReference type="PRINTS" id="PR00237">
    <property type="entry name" value="GPCRRHODOPSN"/>
</dbReference>
<dbReference type="PANTHER" id="PTHR24246">
    <property type="entry name" value="OLFACTORY RECEPTOR AND ADENOSINE RECEPTOR"/>
    <property type="match status" value="1"/>
</dbReference>